<comment type="caution">
    <text evidence="2">The sequence shown here is derived from an EMBL/GenBank/DDBJ whole genome shotgun (WGS) entry which is preliminary data.</text>
</comment>
<dbReference type="OrthoDB" id="9986409at2759"/>
<name>A0A9Q1H8N6_HOLLE</name>
<dbReference type="Proteomes" id="UP001152320">
    <property type="component" value="Chromosome 9"/>
</dbReference>
<protein>
    <submittedName>
        <fullName evidence="2">Uncharacterized protein</fullName>
    </submittedName>
</protein>
<keyword evidence="1" id="KW-1133">Transmembrane helix</keyword>
<keyword evidence="1" id="KW-0812">Transmembrane</keyword>
<feature type="transmembrane region" description="Helical" evidence="1">
    <location>
        <begin position="26"/>
        <end position="46"/>
    </location>
</feature>
<keyword evidence="1" id="KW-0472">Membrane</keyword>
<sequence>MADKPVEKKKKEKDEVVTIVGIPQDVFAWGLGIGFIVALVIAIMVFGRFRHWDAQSGFTHNISETSAERFLPEPTGEEDVRGRCGPTASGRWYYWQLPPDETTAWTDAFVWLCYVAHQLFIWATIYIAQRKRARGEMTGLKYSNRMTQYQWIPLFVNMAFHLLHLVQTHWTYDATAQHVSEASSQSSVIMLLVFVLLMEYRDRGLFFGWPSIHHKGKVSKALRLQQGPTNMMRKYHGYAFAWGAIYTFWYHPMENTWGHCMGFIHTWLLMLQGSLMYTNIHLNRYWRLLLESWVTIHATVVAVQTGGPGLELWPMFCFGFLWLFFMTQLFGLPFWKKIPGWTKSLPFLVFFSVTLGLYGFYFEDSQGRHWIRLNELIRIPFIEYMAVLWSWLCLWIFLKIEQFIQSKSSADTSEPIGQVTEVLYIFICLFIYAFLVVFSFLIQELDFKMDLTALMIMLVLIFIILVCVTVLLLKQIMRPIRTNKVVPSLAHGVISEEKSIKMNDNQKDNGSFQGESNTSS</sequence>
<accession>A0A9Q1H8N6</accession>
<feature type="transmembrane region" description="Helical" evidence="1">
    <location>
        <begin position="312"/>
        <end position="332"/>
    </location>
</feature>
<feature type="transmembrane region" description="Helical" evidence="1">
    <location>
        <begin position="454"/>
        <end position="473"/>
    </location>
</feature>
<proteinExistence type="predicted"/>
<dbReference type="AlphaFoldDB" id="A0A9Q1H8N6"/>
<reference evidence="2" key="1">
    <citation type="submission" date="2021-10" db="EMBL/GenBank/DDBJ databases">
        <title>Tropical sea cucumber genome reveals ecological adaptation and Cuvierian tubules defense mechanism.</title>
        <authorList>
            <person name="Chen T."/>
        </authorList>
    </citation>
    <scope>NUCLEOTIDE SEQUENCE</scope>
    <source>
        <strain evidence="2">Nanhai2018</strain>
        <tissue evidence="2">Muscle</tissue>
    </source>
</reference>
<feature type="transmembrane region" description="Helical" evidence="1">
    <location>
        <begin position="108"/>
        <end position="128"/>
    </location>
</feature>
<keyword evidence="3" id="KW-1185">Reference proteome</keyword>
<organism evidence="2 3">
    <name type="scientific">Holothuria leucospilota</name>
    <name type="common">Black long sea cucumber</name>
    <name type="synonym">Mertensiothuria leucospilota</name>
    <dbReference type="NCBI Taxonomy" id="206669"/>
    <lineage>
        <taxon>Eukaryota</taxon>
        <taxon>Metazoa</taxon>
        <taxon>Echinodermata</taxon>
        <taxon>Eleutherozoa</taxon>
        <taxon>Echinozoa</taxon>
        <taxon>Holothuroidea</taxon>
        <taxon>Aspidochirotacea</taxon>
        <taxon>Aspidochirotida</taxon>
        <taxon>Holothuriidae</taxon>
        <taxon>Holothuria</taxon>
    </lineage>
</organism>
<feature type="transmembrane region" description="Helical" evidence="1">
    <location>
        <begin position="149"/>
        <end position="170"/>
    </location>
</feature>
<gene>
    <name evidence="2" type="ORF">HOLleu_20700</name>
</gene>
<feature type="transmembrane region" description="Helical" evidence="1">
    <location>
        <begin position="288"/>
        <end position="306"/>
    </location>
</feature>
<feature type="transmembrane region" description="Helical" evidence="1">
    <location>
        <begin position="235"/>
        <end position="250"/>
    </location>
</feature>
<feature type="transmembrane region" description="Helical" evidence="1">
    <location>
        <begin position="182"/>
        <end position="200"/>
    </location>
</feature>
<feature type="transmembrane region" description="Helical" evidence="1">
    <location>
        <begin position="256"/>
        <end position="276"/>
    </location>
</feature>
<evidence type="ECO:0000313" key="3">
    <source>
        <dbReference type="Proteomes" id="UP001152320"/>
    </source>
</evidence>
<feature type="transmembrane region" description="Helical" evidence="1">
    <location>
        <begin position="381"/>
        <end position="400"/>
    </location>
</feature>
<evidence type="ECO:0000313" key="2">
    <source>
        <dbReference type="EMBL" id="KAJ8036658.1"/>
    </source>
</evidence>
<evidence type="ECO:0000256" key="1">
    <source>
        <dbReference type="SAM" id="Phobius"/>
    </source>
</evidence>
<feature type="transmembrane region" description="Helical" evidence="1">
    <location>
        <begin position="421"/>
        <end position="442"/>
    </location>
</feature>
<dbReference type="EMBL" id="JAIZAY010000009">
    <property type="protein sequence ID" value="KAJ8036658.1"/>
    <property type="molecule type" value="Genomic_DNA"/>
</dbReference>
<feature type="transmembrane region" description="Helical" evidence="1">
    <location>
        <begin position="344"/>
        <end position="361"/>
    </location>
</feature>